<sequence length="89" mass="9816">MDDPDLPDPAGHAPRVVLYGRAGCHLCDQARTMLQRMETETGEAFTEVDIDTDDALREQYGELVPVVTVDGVQQGYWRIDAGRVRAALA</sequence>
<evidence type="ECO:0000313" key="1">
    <source>
        <dbReference type="EMBL" id="MPV38239.1"/>
    </source>
</evidence>
<dbReference type="SUPFAM" id="SSF52833">
    <property type="entry name" value="Thioredoxin-like"/>
    <property type="match status" value="1"/>
</dbReference>
<dbReference type="InterPro" id="IPR036249">
    <property type="entry name" value="Thioredoxin-like_sf"/>
</dbReference>
<reference evidence="1 2" key="1">
    <citation type="submission" date="2019-10" db="EMBL/GenBank/DDBJ databases">
        <title>Georgenia wutianyii sp. nov. and Georgenia yuyongxinii sp. nov. isolated from plateau pika (Ochotona curzoniae) in the Qinghai-Tibet plateau of China.</title>
        <authorList>
            <person name="Tian Z."/>
        </authorList>
    </citation>
    <scope>NUCLEOTIDE SEQUENCE [LARGE SCALE GENOMIC DNA]</scope>
    <source>
        <strain evidence="1 2">JCM 19765</strain>
    </source>
</reference>
<dbReference type="RefSeq" id="WP_152194622.1">
    <property type="nucleotide sequence ID" value="NZ_VUKD01000002.1"/>
</dbReference>
<keyword evidence="2" id="KW-1185">Reference proteome</keyword>
<dbReference type="EMBL" id="WHPC01000069">
    <property type="protein sequence ID" value="MPV38239.1"/>
    <property type="molecule type" value="Genomic_DNA"/>
</dbReference>
<protein>
    <submittedName>
        <fullName evidence="1">Glutaredoxin family protein</fullName>
    </submittedName>
</protein>
<proteinExistence type="predicted"/>
<dbReference type="Pfam" id="PF05768">
    <property type="entry name" value="Glrx-like"/>
    <property type="match status" value="1"/>
</dbReference>
<dbReference type="OrthoDB" id="8779161at2"/>
<organism evidence="1 2">
    <name type="scientific">Georgenia subflava</name>
    <dbReference type="NCBI Taxonomy" id="1622177"/>
    <lineage>
        <taxon>Bacteria</taxon>
        <taxon>Bacillati</taxon>
        <taxon>Actinomycetota</taxon>
        <taxon>Actinomycetes</taxon>
        <taxon>Micrococcales</taxon>
        <taxon>Bogoriellaceae</taxon>
        <taxon>Georgenia</taxon>
    </lineage>
</organism>
<evidence type="ECO:0000313" key="2">
    <source>
        <dbReference type="Proteomes" id="UP000437709"/>
    </source>
</evidence>
<gene>
    <name evidence="1" type="ORF">GB881_14490</name>
</gene>
<name>A0A6N7EJ93_9MICO</name>
<dbReference type="InterPro" id="IPR008554">
    <property type="entry name" value="Glutaredoxin-like"/>
</dbReference>
<accession>A0A6N7EJ93</accession>
<comment type="caution">
    <text evidence="1">The sequence shown here is derived from an EMBL/GenBank/DDBJ whole genome shotgun (WGS) entry which is preliminary data.</text>
</comment>
<dbReference type="Proteomes" id="UP000437709">
    <property type="component" value="Unassembled WGS sequence"/>
</dbReference>
<dbReference type="Gene3D" id="3.40.30.10">
    <property type="entry name" value="Glutaredoxin"/>
    <property type="match status" value="1"/>
</dbReference>
<dbReference type="CDD" id="cd02976">
    <property type="entry name" value="NrdH"/>
    <property type="match status" value="1"/>
</dbReference>
<dbReference type="AlphaFoldDB" id="A0A6N7EJ93"/>